<comment type="caution">
    <text evidence="1">The sequence shown here is derived from an EMBL/GenBank/DDBJ whole genome shotgun (WGS) entry which is preliminary data.</text>
</comment>
<dbReference type="EMBL" id="JBHEZZ010000017">
    <property type="protein sequence ID" value="MFC1404930.1"/>
    <property type="molecule type" value="Genomic_DNA"/>
</dbReference>
<dbReference type="Proteomes" id="UP001592528">
    <property type="component" value="Unassembled WGS sequence"/>
</dbReference>
<evidence type="ECO:0000313" key="2">
    <source>
        <dbReference type="Proteomes" id="UP001592528"/>
    </source>
</evidence>
<name>A0ABV6UTX4_9ACTN</name>
<gene>
    <name evidence="1" type="ORF">ACEZDJ_26975</name>
</gene>
<keyword evidence="2" id="KW-1185">Reference proteome</keyword>
<proteinExistence type="predicted"/>
<protein>
    <submittedName>
        <fullName evidence="1">PPOX class F420-dependent oxidoreductase</fullName>
    </submittedName>
</protein>
<dbReference type="RefSeq" id="WP_051725737.1">
    <property type="nucleotide sequence ID" value="NZ_JBHEZZ010000017.1"/>
</dbReference>
<sequence>MVADGDALGVLLAADSPIAVRLRNRPGLLVAPCDARGTRTGGQSPARAALGTADLGAQYRAALMNKYGFTTALALGLARLAHGLTASTPVRLTPAGTTWPLLCPDWRPPATHYSPN</sequence>
<reference evidence="1 2" key="1">
    <citation type="submission" date="2024-09" db="EMBL/GenBank/DDBJ databases">
        <authorList>
            <person name="Lee S.D."/>
        </authorList>
    </citation>
    <scope>NUCLEOTIDE SEQUENCE [LARGE SCALE GENOMIC DNA]</scope>
    <source>
        <strain evidence="1 2">N1-5</strain>
    </source>
</reference>
<evidence type="ECO:0000313" key="1">
    <source>
        <dbReference type="EMBL" id="MFC1404930.1"/>
    </source>
</evidence>
<accession>A0ABV6UTX4</accession>
<organism evidence="1 2">
    <name type="scientific">Streptacidiphilus cavernicola</name>
    <dbReference type="NCBI Taxonomy" id="3342716"/>
    <lineage>
        <taxon>Bacteria</taxon>
        <taxon>Bacillati</taxon>
        <taxon>Actinomycetota</taxon>
        <taxon>Actinomycetes</taxon>
        <taxon>Kitasatosporales</taxon>
        <taxon>Streptomycetaceae</taxon>
        <taxon>Streptacidiphilus</taxon>
    </lineage>
</organism>